<name>A0A0C2Z3A8_9AGAM</name>
<reference evidence="1 2" key="1">
    <citation type="submission" date="2014-04" db="EMBL/GenBank/DDBJ databases">
        <authorList>
            <consortium name="DOE Joint Genome Institute"/>
            <person name="Kuo A."/>
            <person name="Kohler A."/>
            <person name="Nagy L.G."/>
            <person name="Floudas D."/>
            <person name="Copeland A."/>
            <person name="Barry K.W."/>
            <person name="Cichocki N."/>
            <person name="Veneault-Fourrey C."/>
            <person name="LaButti K."/>
            <person name="Lindquist E.A."/>
            <person name="Lipzen A."/>
            <person name="Lundell T."/>
            <person name="Morin E."/>
            <person name="Murat C."/>
            <person name="Sun H."/>
            <person name="Tunlid A."/>
            <person name="Henrissat B."/>
            <person name="Grigoriev I.V."/>
            <person name="Hibbett D.S."/>
            <person name="Martin F."/>
            <person name="Nordberg H.P."/>
            <person name="Cantor M.N."/>
            <person name="Hua S.X."/>
        </authorList>
    </citation>
    <scope>NUCLEOTIDE SEQUENCE [LARGE SCALE GENOMIC DNA]</scope>
    <source>
        <strain evidence="1 2">Foug A</strain>
    </source>
</reference>
<protein>
    <recommendedName>
        <fullName evidence="3">Aspartic peptidase DDI1-type domain-containing protein</fullName>
    </recommendedName>
</protein>
<dbReference type="HOGENOM" id="CLU_1556168_0_0_1"/>
<dbReference type="OrthoDB" id="2685257at2759"/>
<evidence type="ECO:0008006" key="3">
    <source>
        <dbReference type="Google" id="ProtNLM"/>
    </source>
</evidence>
<organism evidence="1 2">
    <name type="scientific">Scleroderma citrinum Foug A</name>
    <dbReference type="NCBI Taxonomy" id="1036808"/>
    <lineage>
        <taxon>Eukaryota</taxon>
        <taxon>Fungi</taxon>
        <taxon>Dikarya</taxon>
        <taxon>Basidiomycota</taxon>
        <taxon>Agaricomycotina</taxon>
        <taxon>Agaricomycetes</taxon>
        <taxon>Agaricomycetidae</taxon>
        <taxon>Boletales</taxon>
        <taxon>Sclerodermatineae</taxon>
        <taxon>Sclerodermataceae</taxon>
        <taxon>Scleroderma</taxon>
    </lineage>
</organism>
<gene>
    <name evidence="1" type="ORF">SCLCIDRAFT_132757</name>
</gene>
<dbReference type="EMBL" id="KN822117">
    <property type="protein sequence ID" value="KIM56403.1"/>
    <property type="molecule type" value="Genomic_DNA"/>
</dbReference>
<evidence type="ECO:0000313" key="2">
    <source>
        <dbReference type="Proteomes" id="UP000053989"/>
    </source>
</evidence>
<dbReference type="CDD" id="cd00303">
    <property type="entry name" value="retropepsin_like"/>
    <property type="match status" value="1"/>
</dbReference>
<keyword evidence="2" id="KW-1185">Reference proteome</keyword>
<proteinExistence type="predicted"/>
<reference evidence="2" key="2">
    <citation type="submission" date="2015-01" db="EMBL/GenBank/DDBJ databases">
        <title>Evolutionary Origins and Diversification of the Mycorrhizal Mutualists.</title>
        <authorList>
            <consortium name="DOE Joint Genome Institute"/>
            <consortium name="Mycorrhizal Genomics Consortium"/>
            <person name="Kohler A."/>
            <person name="Kuo A."/>
            <person name="Nagy L.G."/>
            <person name="Floudas D."/>
            <person name="Copeland A."/>
            <person name="Barry K.W."/>
            <person name="Cichocki N."/>
            <person name="Veneault-Fourrey C."/>
            <person name="LaButti K."/>
            <person name="Lindquist E.A."/>
            <person name="Lipzen A."/>
            <person name="Lundell T."/>
            <person name="Morin E."/>
            <person name="Murat C."/>
            <person name="Riley R."/>
            <person name="Ohm R."/>
            <person name="Sun H."/>
            <person name="Tunlid A."/>
            <person name="Henrissat B."/>
            <person name="Grigoriev I.V."/>
            <person name="Hibbett D.S."/>
            <person name="Martin F."/>
        </authorList>
    </citation>
    <scope>NUCLEOTIDE SEQUENCE [LARGE SCALE GENOMIC DNA]</scope>
    <source>
        <strain evidence="2">Foug A</strain>
    </source>
</reference>
<dbReference type="InParanoid" id="A0A0C2Z3A8"/>
<dbReference type="Proteomes" id="UP000053989">
    <property type="component" value="Unassembled WGS sequence"/>
</dbReference>
<sequence>MTTEPVTHAFQYTLHANTSQGTALHPLIPAGARTCVTIKAMIQGCHALTIIDTGSMGNFISPVFMTVTCLSTFPLEQQLTLQLGCMGSRSRITHGAHAQLSIGVFSAQIYFDIANIDHYDCIPFLRQNTTVVDFGQQILCIGQGEIPMLQDTEATSMRPAHVWALSTPPQRN</sequence>
<dbReference type="AlphaFoldDB" id="A0A0C2Z3A8"/>
<dbReference type="InterPro" id="IPR021109">
    <property type="entry name" value="Peptidase_aspartic_dom_sf"/>
</dbReference>
<accession>A0A0C2Z3A8</accession>
<evidence type="ECO:0000313" key="1">
    <source>
        <dbReference type="EMBL" id="KIM56403.1"/>
    </source>
</evidence>
<dbReference type="Gene3D" id="2.40.70.10">
    <property type="entry name" value="Acid Proteases"/>
    <property type="match status" value="1"/>
</dbReference>